<feature type="chain" id="PRO_5045031303" evidence="1">
    <location>
        <begin position="25"/>
        <end position="115"/>
    </location>
</feature>
<organism evidence="2 4">
    <name type="scientific">Daphnia magna</name>
    <dbReference type="NCBI Taxonomy" id="35525"/>
    <lineage>
        <taxon>Eukaryota</taxon>
        <taxon>Metazoa</taxon>
        <taxon>Ecdysozoa</taxon>
        <taxon>Arthropoda</taxon>
        <taxon>Crustacea</taxon>
        <taxon>Branchiopoda</taxon>
        <taxon>Diplostraca</taxon>
        <taxon>Cladocera</taxon>
        <taxon>Anomopoda</taxon>
        <taxon>Daphniidae</taxon>
        <taxon>Daphnia</taxon>
    </lineage>
</organism>
<gene>
    <name evidence="2" type="ORF">OUZ56_006145</name>
    <name evidence="3" type="ORF">OUZ56_006148</name>
</gene>
<accession>A0ABQ9YUS5</accession>
<name>A0ABQ9YUS5_9CRUS</name>
<evidence type="ECO:0000313" key="2">
    <source>
        <dbReference type="EMBL" id="KAK4004412.1"/>
    </source>
</evidence>
<dbReference type="EMBL" id="JAOYFB010000001">
    <property type="protein sequence ID" value="KAK4004412.1"/>
    <property type="molecule type" value="Genomic_DNA"/>
</dbReference>
<evidence type="ECO:0000313" key="3">
    <source>
        <dbReference type="EMBL" id="KAK4004415.1"/>
    </source>
</evidence>
<evidence type="ECO:0000313" key="4">
    <source>
        <dbReference type="Proteomes" id="UP001234178"/>
    </source>
</evidence>
<reference evidence="2 4" key="1">
    <citation type="journal article" date="2023" name="Nucleic Acids Res.">
        <title>The hologenome of Daphnia magna reveals possible DNA methylation and microbiome-mediated evolution of the host genome.</title>
        <authorList>
            <person name="Chaturvedi A."/>
            <person name="Li X."/>
            <person name="Dhandapani V."/>
            <person name="Marshall H."/>
            <person name="Kissane S."/>
            <person name="Cuenca-Cambronero M."/>
            <person name="Asole G."/>
            <person name="Calvet F."/>
            <person name="Ruiz-Romero M."/>
            <person name="Marangio P."/>
            <person name="Guigo R."/>
            <person name="Rago D."/>
            <person name="Mirbahai L."/>
            <person name="Eastwood N."/>
            <person name="Colbourne J.K."/>
            <person name="Zhou J."/>
            <person name="Mallon E."/>
            <person name="Orsini L."/>
        </authorList>
    </citation>
    <scope>NUCLEOTIDE SEQUENCE [LARGE SCALE GENOMIC DNA]</scope>
    <source>
        <strain evidence="2">LRV0_1</strain>
    </source>
</reference>
<dbReference type="EMBL" id="JAOYFB010000001">
    <property type="protein sequence ID" value="KAK4004415.1"/>
    <property type="molecule type" value="Genomic_DNA"/>
</dbReference>
<feature type="signal peptide" evidence="1">
    <location>
        <begin position="1"/>
        <end position="24"/>
    </location>
</feature>
<sequence>MKNRFVFFAVLLLTLAAVLNGVSCDEGQQGAAVRSEGGGEAQGRHLGGILGSLIGGAAYGYGYPGQYGYGGYPPSYGGYHGFVPHSAYGGYGYQPFGYGGFGGYAPYGYNGPYYG</sequence>
<proteinExistence type="predicted"/>
<protein>
    <submittedName>
        <fullName evidence="2">Uncharacterized protein</fullName>
    </submittedName>
</protein>
<dbReference type="Proteomes" id="UP001234178">
    <property type="component" value="Unassembled WGS sequence"/>
</dbReference>
<keyword evidence="1" id="KW-0732">Signal</keyword>
<evidence type="ECO:0000256" key="1">
    <source>
        <dbReference type="SAM" id="SignalP"/>
    </source>
</evidence>
<keyword evidence="4" id="KW-1185">Reference proteome</keyword>
<comment type="caution">
    <text evidence="2">The sequence shown here is derived from an EMBL/GenBank/DDBJ whole genome shotgun (WGS) entry which is preliminary data.</text>
</comment>